<dbReference type="Gene3D" id="1.25.40.10">
    <property type="entry name" value="Tetratricopeptide repeat domain"/>
    <property type="match status" value="1"/>
</dbReference>
<gene>
    <name evidence="4" type="ORF">AQUCO_00800261v1</name>
</gene>
<dbReference type="GO" id="GO:0009451">
    <property type="term" value="P:RNA modification"/>
    <property type="evidence" value="ECO:0007669"/>
    <property type="project" value="InterPro"/>
</dbReference>
<dbReference type="Pfam" id="PF20430">
    <property type="entry name" value="Eplus_motif"/>
    <property type="match status" value="1"/>
</dbReference>
<dbReference type="Pfam" id="PF14432">
    <property type="entry name" value="DYW_deaminase"/>
    <property type="match status" value="1"/>
</dbReference>
<accession>A0A2G5EHY5</accession>
<dbReference type="InterPro" id="IPR046849">
    <property type="entry name" value="E2_motif"/>
</dbReference>
<reference evidence="4 5" key="1">
    <citation type="submission" date="2017-09" db="EMBL/GenBank/DDBJ databases">
        <title>WGS assembly of Aquilegia coerulea Goldsmith.</title>
        <authorList>
            <person name="Hodges S."/>
            <person name="Kramer E."/>
            <person name="Nordborg M."/>
            <person name="Tomkins J."/>
            <person name="Borevitz J."/>
            <person name="Derieg N."/>
            <person name="Yan J."/>
            <person name="Mihaltcheva S."/>
            <person name="Hayes R.D."/>
            <person name="Rokhsar D."/>
        </authorList>
    </citation>
    <scope>NUCLEOTIDE SEQUENCE [LARGE SCALE GENOMIC DNA]</scope>
    <source>
        <strain evidence="5">cv. Goldsmith</strain>
    </source>
</reference>
<dbReference type="InterPro" id="IPR046960">
    <property type="entry name" value="PPR_At4g14850-like_plant"/>
</dbReference>
<dbReference type="PANTHER" id="PTHR47926:SF388">
    <property type="entry name" value="DYW DOMAIN-CONTAINING PROTEIN"/>
    <property type="match status" value="1"/>
</dbReference>
<evidence type="ECO:0000259" key="3">
    <source>
        <dbReference type="Pfam" id="PF14432"/>
    </source>
</evidence>
<organism evidence="4 5">
    <name type="scientific">Aquilegia coerulea</name>
    <name type="common">Rocky mountain columbine</name>
    <dbReference type="NCBI Taxonomy" id="218851"/>
    <lineage>
        <taxon>Eukaryota</taxon>
        <taxon>Viridiplantae</taxon>
        <taxon>Streptophyta</taxon>
        <taxon>Embryophyta</taxon>
        <taxon>Tracheophyta</taxon>
        <taxon>Spermatophyta</taxon>
        <taxon>Magnoliopsida</taxon>
        <taxon>Ranunculales</taxon>
        <taxon>Ranunculaceae</taxon>
        <taxon>Thalictroideae</taxon>
        <taxon>Aquilegia</taxon>
    </lineage>
</organism>
<dbReference type="GO" id="GO:0003723">
    <property type="term" value="F:RNA binding"/>
    <property type="evidence" value="ECO:0007669"/>
    <property type="project" value="InterPro"/>
</dbReference>
<keyword evidence="1" id="KW-0677">Repeat</keyword>
<dbReference type="Pfam" id="PF01535">
    <property type="entry name" value="PPR"/>
    <property type="match status" value="3"/>
</dbReference>
<protein>
    <recommendedName>
        <fullName evidence="3">DYW domain-containing protein</fullName>
    </recommendedName>
</protein>
<dbReference type="OrthoDB" id="1932290at2759"/>
<dbReference type="PANTHER" id="PTHR47926">
    <property type="entry name" value="PENTATRICOPEPTIDE REPEAT-CONTAINING PROTEIN"/>
    <property type="match status" value="1"/>
</dbReference>
<feature type="repeat" description="PPR" evidence="2">
    <location>
        <begin position="235"/>
        <end position="269"/>
    </location>
</feature>
<dbReference type="InterPro" id="IPR011990">
    <property type="entry name" value="TPR-like_helical_dom_sf"/>
</dbReference>
<evidence type="ECO:0000256" key="1">
    <source>
        <dbReference type="ARBA" id="ARBA00022737"/>
    </source>
</evidence>
<evidence type="ECO:0000313" key="4">
    <source>
        <dbReference type="EMBL" id="PIA55376.1"/>
    </source>
</evidence>
<name>A0A2G5EHY5_AQUCA</name>
<dbReference type="STRING" id="218851.A0A2G5EHY5"/>
<dbReference type="Proteomes" id="UP000230069">
    <property type="component" value="Unassembled WGS sequence"/>
</dbReference>
<dbReference type="EMBL" id="KZ305025">
    <property type="protein sequence ID" value="PIA55376.1"/>
    <property type="molecule type" value="Genomic_DNA"/>
</dbReference>
<feature type="domain" description="DYW" evidence="3">
    <location>
        <begin position="436"/>
        <end position="528"/>
    </location>
</feature>
<dbReference type="InterPro" id="IPR002885">
    <property type="entry name" value="PPR_rpt"/>
</dbReference>
<dbReference type="FunCoup" id="A0A2G5EHY5">
    <property type="interactions" value="759"/>
</dbReference>
<proteinExistence type="predicted"/>
<dbReference type="PROSITE" id="PS51375">
    <property type="entry name" value="PPR"/>
    <property type="match status" value="1"/>
</dbReference>
<dbReference type="AlphaFoldDB" id="A0A2G5EHY5"/>
<dbReference type="InterPro" id="IPR032867">
    <property type="entry name" value="DYW_dom"/>
</dbReference>
<keyword evidence="5" id="KW-1185">Reference proteome</keyword>
<dbReference type="InParanoid" id="A0A2G5EHY5"/>
<evidence type="ECO:0000313" key="5">
    <source>
        <dbReference type="Proteomes" id="UP000230069"/>
    </source>
</evidence>
<dbReference type="GO" id="GO:0008270">
    <property type="term" value="F:zinc ion binding"/>
    <property type="evidence" value="ECO:0007669"/>
    <property type="project" value="InterPro"/>
</dbReference>
<sequence length="528" mass="60506">MVRNRAAVFSLNNSVSSLFFAKVKSLSSVSSNSISFTNILHSNKTLSFLFKDISTSSEKREFYNENHVDHFHSHKPLIPNHHQQQNLSNGFYRRDGDCLGLQQTRENGYSRNHVRKLGILENQNGDYGKDSRYPDAGTIEEFDDFCKRNEVEEAVEVLKVLERKRIAVDLRRLELLMQMCGEIGLLQYAKDVHVYLLRSKLQIPVSVYNKILEMYFKCDSVIDAYEVFRDMPDCNTTSWETMIKGVAKEGLGEEAIDLFTEFLDADPRPDGHMFMAVFFTCSVLGDIDEGMLQFKVMKDVYGIVPSAEHYLSVVDMLGSVGYLDEAMEFIENMSFEPSIDVWETMMNLCRVHGNIALGDYCADIVNYLDPSRLTKKSKEGLLVGKASNSALNQELLSSRIKENKVYEFTAGDTSHPEIDDINALLREMREQMKEVGYVPNTRMVLHNIDEEEKEECLLTHSERLAVANGLIETPARLPIRIIRNFRTNPDSHTALKIISNIVGRELIIRDSKRFHHFKNGICSCNDWW</sequence>
<evidence type="ECO:0000256" key="2">
    <source>
        <dbReference type="PROSITE-ProRule" id="PRU00708"/>
    </source>
</evidence>